<dbReference type="STRING" id="1117379.BABA_17862"/>
<reference evidence="2 3" key="1">
    <citation type="journal article" date="2012" name="Front. Microbiol.">
        <title>Redundancy and modularity in membrane-associated dissimilatory nitrate reduction in Bacillus.</title>
        <authorList>
            <person name="Heylen K."/>
            <person name="Keltjens J."/>
        </authorList>
    </citation>
    <scope>NUCLEOTIDE SEQUENCE [LARGE SCALE GENOMIC DNA]</scope>
    <source>
        <strain evidence="3">LMG 21833T</strain>
    </source>
</reference>
<feature type="compositionally biased region" description="Basic and acidic residues" evidence="1">
    <location>
        <begin position="21"/>
        <end position="30"/>
    </location>
</feature>
<comment type="caution">
    <text evidence="2">The sequence shown here is derived from an EMBL/GenBank/DDBJ whole genome shotgun (WGS) entry which is preliminary data.</text>
</comment>
<proteinExistence type="predicted"/>
<accession>K6D093</accession>
<feature type="region of interest" description="Disordered" evidence="1">
    <location>
        <begin position="1"/>
        <end position="41"/>
    </location>
</feature>
<dbReference type="Gene3D" id="3.40.47.10">
    <property type="match status" value="1"/>
</dbReference>
<gene>
    <name evidence="2" type="ORF">BABA_17862</name>
</gene>
<sequence>MGFSNMTALTKNPDPNTASRPFDKNRDGSFSHKGRGHPAYH</sequence>
<dbReference type="AlphaFoldDB" id="K6D093"/>
<dbReference type="PATRIC" id="fig|1117379.3.peg.3700"/>
<name>K6D093_9BACI</name>
<evidence type="ECO:0000256" key="1">
    <source>
        <dbReference type="SAM" id="MobiDB-lite"/>
    </source>
</evidence>
<keyword evidence="3" id="KW-1185">Reference proteome</keyword>
<dbReference type="InterPro" id="IPR016039">
    <property type="entry name" value="Thiolase-like"/>
</dbReference>
<dbReference type="Proteomes" id="UP000006316">
    <property type="component" value="Unassembled WGS sequence"/>
</dbReference>
<organism evidence="2 3">
    <name type="scientific">Neobacillus bataviensis LMG 21833</name>
    <dbReference type="NCBI Taxonomy" id="1117379"/>
    <lineage>
        <taxon>Bacteria</taxon>
        <taxon>Bacillati</taxon>
        <taxon>Bacillota</taxon>
        <taxon>Bacilli</taxon>
        <taxon>Bacillales</taxon>
        <taxon>Bacillaceae</taxon>
        <taxon>Neobacillus</taxon>
    </lineage>
</organism>
<protein>
    <submittedName>
        <fullName evidence="2">3-oxoacyl-(Acyl-carrier-protein) synthase 2</fullName>
    </submittedName>
</protein>
<dbReference type="GO" id="GO:0016746">
    <property type="term" value="F:acyltransferase activity"/>
    <property type="evidence" value="ECO:0007669"/>
    <property type="project" value="InterPro"/>
</dbReference>
<dbReference type="EMBL" id="AJLS01000124">
    <property type="protein sequence ID" value="EKN65887.1"/>
    <property type="molecule type" value="Genomic_DNA"/>
</dbReference>
<evidence type="ECO:0000313" key="3">
    <source>
        <dbReference type="Proteomes" id="UP000006316"/>
    </source>
</evidence>
<feature type="compositionally biased region" description="Basic residues" evidence="1">
    <location>
        <begin position="32"/>
        <end position="41"/>
    </location>
</feature>
<evidence type="ECO:0000313" key="2">
    <source>
        <dbReference type="EMBL" id="EKN65887.1"/>
    </source>
</evidence>
<feature type="compositionally biased region" description="Polar residues" evidence="1">
    <location>
        <begin position="1"/>
        <end position="19"/>
    </location>
</feature>